<feature type="transmembrane region" description="Helical" evidence="6">
    <location>
        <begin position="98"/>
        <end position="120"/>
    </location>
</feature>
<comment type="subcellular location">
    <subcellularLocation>
        <location evidence="1">Membrane</location>
        <topology evidence="1">Multi-pass membrane protein</topology>
    </subcellularLocation>
</comment>
<dbReference type="EMBL" id="VSSQ01059821">
    <property type="protein sequence ID" value="MPN13324.1"/>
    <property type="molecule type" value="Genomic_DNA"/>
</dbReference>
<evidence type="ECO:0000256" key="1">
    <source>
        <dbReference type="ARBA" id="ARBA00004141"/>
    </source>
</evidence>
<name>A0A645FLP0_9ZZZZ</name>
<comment type="caution">
    <text evidence="8">The sequence shown here is derived from an EMBL/GenBank/DDBJ whole genome shotgun (WGS) entry which is preliminary data.</text>
</comment>
<protein>
    <recommendedName>
        <fullName evidence="7">ResB-like domain-containing protein</fullName>
    </recommendedName>
</protein>
<keyword evidence="3" id="KW-0201">Cytochrome c-type biogenesis</keyword>
<evidence type="ECO:0000256" key="6">
    <source>
        <dbReference type="SAM" id="Phobius"/>
    </source>
</evidence>
<evidence type="ECO:0000256" key="5">
    <source>
        <dbReference type="ARBA" id="ARBA00023136"/>
    </source>
</evidence>
<dbReference type="GO" id="GO:0016020">
    <property type="term" value="C:membrane"/>
    <property type="evidence" value="ECO:0007669"/>
    <property type="project" value="UniProtKB-SubCell"/>
</dbReference>
<keyword evidence="2 6" id="KW-0812">Transmembrane</keyword>
<accession>A0A645FLP0</accession>
<dbReference type="InterPro" id="IPR007816">
    <property type="entry name" value="ResB-like_domain"/>
</dbReference>
<reference evidence="8" key="1">
    <citation type="submission" date="2019-08" db="EMBL/GenBank/DDBJ databases">
        <authorList>
            <person name="Kucharzyk K."/>
            <person name="Murdoch R.W."/>
            <person name="Higgins S."/>
            <person name="Loffler F."/>
        </authorList>
    </citation>
    <scope>NUCLEOTIDE SEQUENCE</scope>
</reference>
<evidence type="ECO:0000259" key="7">
    <source>
        <dbReference type="Pfam" id="PF05140"/>
    </source>
</evidence>
<evidence type="ECO:0000256" key="4">
    <source>
        <dbReference type="ARBA" id="ARBA00022989"/>
    </source>
</evidence>
<organism evidence="8">
    <name type="scientific">bioreactor metagenome</name>
    <dbReference type="NCBI Taxonomy" id="1076179"/>
    <lineage>
        <taxon>unclassified sequences</taxon>
        <taxon>metagenomes</taxon>
        <taxon>ecological metagenomes</taxon>
    </lineage>
</organism>
<evidence type="ECO:0000256" key="2">
    <source>
        <dbReference type="ARBA" id="ARBA00022692"/>
    </source>
</evidence>
<dbReference type="AlphaFoldDB" id="A0A645FLP0"/>
<keyword evidence="4 6" id="KW-1133">Transmembrane helix</keyword>
<evidence type="ECO:0000313" key="8">
    <source>
        <dbReference type="EMBL" id="MPN13324.1"/>
    </source>
</evidence>
<keyword evidence="5 6" id="KW-0472">Membrane</keyword>
<evidence type="ECO:0000256" key="3">
    <source>
        <dbReference type="ARBA" id="ARBA00022748"/>
    </source>
</evidence>
<dbReference type="Pfam" id="PF05140">
    <property type="entry name" value="ResB"/>
    <property type="match status" value="1"/>
</dbReference>
<gene>
    <name evidence="8" type="ORF">SDC9_160645</name>
</gene>
<sequence length="125" mass="14186">MMRFTRHYYPFSITLLKATHEKYKGTEIPKNFASRVQVRNPSQNEQRETVIYMNNPLRYSGNTFYQYQMSAGEMAASAGAAASSTLQVVRNPGWLTPYVSTVLISAGLLLQFAIHLFGFLKRKAV</sequence>
<dbReference type="GO" id="GO:0017004">
    <property type="term" value="P:cytochrome complex assembly"/>
    <property type="evidence" value="ECO:0007669"/>
    <property type="project" value="UniProtKB-KW"/>
</dbReference>
<feature type="domain" description="ResB-like" evidence="7">
    <location>
        <begin position="9"/>
        <end position="73"/>
    </location>
</feature>
<proteinExistence type="predicted"/>